<evidence type="ECO:0000313" key="2">
    <source>
        <dbReference type="Proteomes" id="UP000024635"/>
    </source>
</evidence>
<comment type="caution">
    <text evidence="1">The sequence shown here is derived from an EMBL/GenBank/DDBJ whole genome shotgun (WGS) entry which is preliminary data.</text>
</comment>
<dbReference type="Proteomes" id="UP000024635">
    <property type="component" value="Unassembled WGS sequence"/>
</dbReference>
<keyword evidence="2" id="KW-1185">Reference proteome</keyword>
<accession>A0A016WD98</accession>
<dbReference type="EMBL" id="JARK01000381">
    <property type="protein sequence ID" value="EYC37551.1"/>
    <property type="molecule type" value="Genomic_DNA"/>
</dbReference>
<gene>
    <name evidence="1" type="primary">Acey_s0781.g2308</name>
    <name evidence="1" type="ORF">Y032_0781g2308</name>
</gene>
<dbReference type="AlphaFoldDB" id="A0A016WD98"/>
<organism evidence="1 2">
    <name type="scientific">Ancylostoma ceylanicum</name>
    <dbReference type="NCBI Taxonomy" id="53326"/>
    <lineage>
        <taxon>Eukaryota</taxon>
        <taxon>Metazoa</taxon>
        <taxon>Ecdysozoa</taxon>
        <taxon>Nematoda</taxon>
        <taxon>Chromadorea</taxon>
        <taxon>Rhabditida</taxon>
        <taxon>Rhabditina</taxon>
        <taxon>Rhabditomorpha</taxon>
        <taxon>Strongyloidea</taxon>
        <taxon>Ancylostomatidae</taxon>
        <taxon>Ancylostomatinae</taxon>
        <taxon>Ancylostoma</taxon>
    </lineage>
</organism>
<reference evidence="2" key="1">
    <citation type="journal article" date="2015" name="Nat. Genet.">
        <title>The genome and transcriptome of the zoonotic hookworm Ancylostoma ceylanicum identify infection-specific gene families.</title>
        <authorList>
            <person name="Schwarz E.M."/>
            <person name="Hu Y."/>
            <person name="Antoshechkin I."/>
            <person name="Miller M.M."/>
            <person name="Sternberg P.W."/>
            <person name="Aroian R.V."/>
        </authorList>
    </citation>
    <scope>NUCLEOTIDE SEQUENCE</scope>
    <source>
        <strain evidence="2">HY135</strain>
    </source>
</reference>
<sequence length="115" mass="13055">MARRDGAMRAETQSHPWSTPVMRYSTTELLLQNAYDDSDNFTVSMAEQQGCFTSPLLVNTVVDAIMRTMFENRVDFEFGQQQFVTDVCIRYNIALTNNETEAKCMLDEVSVTAPP</sequence>
<evidence type="ECO:0000313" key="1">
    <source>
        <dbReference type="EMBL" id="EYC37551.1"/>
    </source>
</evidence>
<name>A0A016WD98_9BILA</name>
<protein>
    <submittedName>
        <fullName evidence="1">Uncharacterized protein</fullName>
    </submittedName>
</protein>
<proteinExistence type="predicted"/>